<evidence type="ECO:0000256" key="10">
    <source>
        <dbReference type="HAMAP-Rule" id="MF_00321"/>
    </source>
</evidence>
<comment type="cofactor">
    <cofactor evidence="1">
        <name>Mg(2+)</name>
        <dbReference type="ChEBI" id="CHEBI:18420"/>
    </cofactor>
</comment>
<evidence type="ECO:0000256" key="8">
    <source>
        <dbReference type="ARBA" id="ARBA00023210"/>
    </source>
</evidence>
<evidence type="ECO:0000256" key="6">
    <source>
        <dbReference type="ARBA" id="ARBA00022842"/>
    </source>
</evidence>
<dbReference type="GO" id="GO:0000917">
    <property type="term" value="P:division septum assembly"/>
    <property type="evidence" value="ECO:0007669"/>
    <property type="project" value="UniProtKB-KW"/>
</dbReference>
<dbReference type="GO" id="GO:0005829">
    <property type="term" value="C:cytosol"/>
    <property type="evidence" value="ECO:0007669"/>
    <property type="project" value="TreeGrafter"/>
</dbReference>
<comment type="function">
    <text evidence="10">Necessary for normal cell division and for the maintenance of normal septation.</text>
</comment>
<evidence type="ECO:0000256" key="4">
    <source>
        <dbReference type="ARBA" id="ARBA00022723"/>
    </source>
</evidence>
<dbReference type="CDD" id="cd01876">
    <property type="entry name" value="YihA_EngB"/>
    <property type="match status" value="1"/>
</dbReference>
<dbReference type="SUPFAM" id="SSF52540">
    <property type="entry name" value="P-loop containing nucleoside triphosphate hydrolases"/>
    <property type="match status" value="1"/>
</dbReference>
<keyword evidence="5 10" id="KW-0547">Nucleotide-binding</keyword>
<dbReference type="Proteomes" id="UP000675379">
    <property type="component" value="Unassembled WGS sequence"/>
</dbReference>
<keyword evidence="9 10" id="KW-0131">Cell cycle</keyword>
<reference evidence="12" key="1">
    <citation type="submission" date="2021-04" db="EMBL/GenBank/DDBJ databases">
        <title>Proteiniclasticum sedimins sp. nov., an obligate anaerobic bacterium isolated from anaerobic sludge.</title>
        <authorList>
            <person name="Liu J."/>
        </authorList>
    </citation>
    <scope>NUCLEOTIDE SEQUENCE</scope>
    <source>
        <strain evidence="12">BAD-10</strain>
    </source>
</reference>
<dbReference type="GO" id="GO:0046872">
    <property type="term" value="F:metal ion binding"/>
    <property type="evidence" value="ECO:0007669"/>
    <property type="project" value="UniProtKB-KW"/>
</dbReference>
<evidence type="ECO:0000256" key="9">
    <source>
        <dbReference type="ARBA" id="ARBA00023306"/>
    </source>
</evidence>
<dbReference type="Pfam" id="PF01926">
    <property type="entry name" value="MMR_HSR1"/>
    <property type="match status" value="1"/>
</dbReference>
<keyword evidence="6" id="KW-0460">Magnesium</keyword>
<dbReference type="RefSeq" id="WP_211800553.1">
    <property type="nucleotide sequence ID" value="NZ_JAGSCS010000005.1"/>
</dbReference>
<evidence type="ECO:0000259" key="11">
    <source>
        <dbReference type="PROSITE" id="PS51706"/>
    </source>
</evidence>
<dbReference type="HAMAP" id="MF_00321">
    <property type="entry name" value="GTPase_EngB"/>
    <property type="match status" value="1"/>
</dbReference>
<evidence type="ECO:0000256" key="3">
    <source>
        <dbReference type="ARBA" id="ARBA00022618"/>
    </source>
</evidence>
<evidence type="ECO:0000256" key="2">
    <source>
        <dbReference type="ARBA" id="ARBA00009638"/>
    </source>
</evidence>
<dbReference type="NCBIfam" id="TIGR03598">
    <property type="entry name" value="GTPase_YsxC"/>
    <property type="match status" value="1"/>
</dbReference>
<dbReference type="PROSITE" id="PS51706">
    <property type="entry name" value="G_ENGB"/>
    <property type="match status" value="1"/>
</dbReference>
<dbReference type="FunFam" id="3.40.50.300:FF:000098">
    <property type="entry name" value="Probable GTP-binding protein EngB"/>
    <property type="match status" value="1"/>
</dbReference>
<dbReference type="PANTHER" id="PTHR11649">
    <property type="entry name" value="MSS1/TRME-RELATED GTP-BINDING PROTEIN"/>
    <property type="match status" value="1"/>
</dbReference>
<feature type="domain" description="EngB-type G" evidence="11">
    <location>
        <begin position="22"/>
        <end position="195"/>
    </location>
</feature>
<dbReference type="PANTHER" id="PTHR11649:SF13">
    <property type="entry name" value="ENGB-TYPE G DOMAIN-CONTAINING PROTEIN"/>
    <property type="match status" value="1"/>
</dbReference>
<dbReference type="GO" id="GO:0005525">
    <property type="term" value="F:GTP binding"/>
    <property type="evidence" value="ECO:0007669"/>
    <property type="project" value="UniProtKB-UniRule"/>
</dbReference>
<accession>A0A941CNF7</accession>
<dbReference type="Gene3D" id="3.40.50.300">
    <property type="entry name" value="P-loop containing nucleotide triphosphate hydrolases"/>
    <property type="match status" value="1"/>
</dbReference>
<keyword evidence="3 10" id="KW-0132">Cell division</keyword>
<dbReference type="InterPro" id="IPR006073">
    <property type="entry name" value="GTP-bd"/>
</dbReference>
<comment type="similarity">
    <text evidence="2 10">Belongs to the TRAFAC class TrmE-Era-EngA-EngB-Septin-like GTPase superfamily. EngB GTPase family.</text>
</comment>
<gene>
    <name evidence="10" type="primary">engB</name>
    <name evidence="12" type="ORF">KCG48_05550</name>
</gene>
<sequence length="198" mass="22479">MRIKQAEFVTSAVKKHQYPELGLPEVAFVGRSNVGKSSIINAITNRRKLAKVSNTPGRTRLVNFFNINGGAMLVDLPGYGYAKISKTEQAAWGKIIEDYILQSPFLKRFVLLVDARHKPTADDVAMLDYFRYYQKDVLVVGTKLDKLKRNDIRKNEKIIRETLGLAPEEKVIFYSAMTRENLQQVIDTVFAGILPEDE</sequence>
<keyword evidence="13" id="KW-1185">Reference proteome</keyword>
<evidence type="ECO:0000256" key="5">
    <source>
        <dbReference type="ARBA" id="ARBA00022741"/>
    </source>
</evidence>
<name>A0A941CNF7_9CLOT</name>
<dbReference type="InterPro" id="IPR030393">
    <property type="entry name" value="G_ENGB_dom"/>
</dbReference>
<organism evidence="12 13">
    <name type="scientific">Proteiniclasticum sediminis</name>
    <dbReference type="NCBI Taxonomy" id="2804028"/>
    <lineage>
        <taxon>Bacteria</taxon>
        <taxon>Bacillati</taxon>
        <taxon>Bacillota</taxon>
        <taxon>Clostridia</taxon>
        <taxon>Eubacteriales</taxon>
        <taxon>Clostridiaceae</taxon>
        <taxon>Proteiniclasticum</taxon>
    </lineage>
</organism>
<keyword evidence="4" id="KW-0479">Metal-binding</keyword>
<dbReference type="EMBL" id="JAGSCS010000005">
    <property type="protein sequence ID" value="MBR0575805.1"/>
    <property type="molecule type" value="Genomic_DNA"/>
</dbReference>
<dbReference type="InterPro" id="IPR019987">
    <property type="entry name" value="GTP-bd_ribosome_bio_YsxC"/>
</dbReference>
<dbReference type="InterPro" id="IPR027417">
    <property type="entry name" value="P-loop_NTPase"/>
</dbReference>
<evidence type="ECO:0000313" key="13">
    <source>
        <dbReference type="Proteomes" id="UP000675379"/>
    </source>
</evidence>
<comment type="caution">
    <text evidence="12">The sequence shown here is derived from an EMBL/GenBank/DDBJ whole genome shotgun (WGS) entry which is preliminary data.</text>
</comment>
<protein>
    <recommendedName>
        <fullName evidence="10">Probable GTP-binding protein EngB</fullName>
    </recommendedName>
</protein>
<evidence type="ECO:0000256" key="7">
    <source>
        <dbReference type="ARBA" id="ARBA00023134"/>
    </source>
</evidence>
<keyword evidence="8 10" id="KW-0717">Septation</keyword>
<proteinExistence type="inferred from homology"/>
<keyword evidence="7 10" id="KW-0342">GTP-binding</keyword>
<evidence type="ECO:0000313" key="12">
    <source>
        <dbReference type="EMBL" id="MBR0575805.1"/>
    </source>
</evidence>
<dbReference type="AlphaFoldDB" id="A0A941CNF7"/>
<evidence type="ECO:0000256" key="1">
    <source>
        <dbReference type="ARBA" id="ARBA00001946"/>
    </source>
</evidence>